<proteinExistence type="predicted"/>
<dbReference type="EMBL" id="JAEKJY010000002">
    <property type="protein sequence ID" value="MBN8235116.1"/>
    <property type="molecule type" value="Genomic_DNA"/>
</dbReference>
<dbReference type="Pfam" id="PF13527">
    <property type="entry name" value="Acetyltransf_9"/>
    <property type="match status" value="1"/>
</dbReference>
<dbReference type="InterPro" id="IPR000182">
    <property type="entry name" value="GNAT_dom"/>
</dbReference>
<dbReference type="CDD" id="cd04301">
    <property type="entry name" value="NAT_SF"/>
    <property type="match status" value="1"/>
</dbReference>
<name>A0ABS3DUW8_9BACI</name>
<dbReference type="RefSeq" id="WP_206933220.1">
    <property type="nucleotide sequence ID" value="NZ_JAEKJY010000002.1"/>
</dbReference>
<protein>
    <submittedName>
        <fullName evidence="2">GNAT family N-acetyltransferase</fullName>
    </submittedName>
</protein>
<accession>A0ABS3DUW8</accession>
<dbReference type="SUPFAM" id="SSF55729">
    <property type="entry name" value="Acyl-CoA N-acyltransferases (Nat)"/>
    <property type="match status" value="1"/>
</dbReference>
<evidence type="ECO:0000313" key="2">
    <source>
        <dbReference type="EMBL" id="MBN8235116.1"/>
    </source>
</evidence>
<keyword evidence="3" id="KW-1185">Reference proteome</keyword>
<dbReference type="Gene3D" id="3.40.630.30">
    <property type="match status" value="2"/>
</dbReference>
<reference evidence="2 3" key="1">
    <citation type="submission" date="2020-12" db="EMBL/GenBank/DDBJ databases">
        <title>Oil enriched cultivation method for isolating marine PHA-producing bacteria.</title>
        <authorList>
            <person name="Zheng W."/>
            <person name="Yu S."/>
            <person name="Huang Y."/>
        </authorList>
    </citation>
    <scope>NUCLEOTIDE SEQUENCE [LARGE SCALE GENOMIC DNA]</scope>
    <source>
        <strain evidence="2 3">SY-2-6</strain>
    </source>
</reference>
<gene>
    <name evidence="2" type="ORF">JF544_07625</name>
</gene>
<feature type="domain" description="N-acetyltransferase" evidence="1">
    <location>
        <begin position="1"/>
        <end position="147"/>
    </location>
</feature>
<sequence length="338" mass="39079">MAVRRYQPGDESQIQTLFQKTFHQERPLDAWEWKFKQNPKHKEPFILVFEENGKILGHISLWLMSAYIKGCVETVGVRVDTMVDPDARGKGIYKHLNDALIEEGRKAGITYLYGFPAPKAKELFLRYTGASHLTDMPRWMYVQKPVSLLASKLSLLKVLKPLDRVYGKIRKSKKTPHGYEVKRITRCDDAFDKLAEKTKHTADGLVVRDAVYLNWRFFDHPVHHYKMTALYKQGQLQGYVITHEKEGRFRNGMIVDWLAVDDDAWRALLEEALSVLREADIVQSWALPSMMPAHLMKKNGFVHKDSPMPLVGKEIESDNTDMNDPDKWFITPGDVDSY</sequence>
<organism evidence="2 3">
    <name type="scientific">Halobacillus kuroshimensis</name>
    <dbReference type="NCBI Taxonomy" id="302481"/>
    <lineage>
        <taxon>Bacteria</taxon>
        <taxon>Bacillati</taxon>
        <taxon>Bacillota</taxon>
        <taxon>Bacilli</taxon>
        <taxon>Bacillales</taxon>
        <taxon>Bacillaceae</taxon>
        <taxon>Halobacillus</taxon>
    </lineage>
</organism>
<comment type="caution">
    <text evidence="2">The sequence shown here is derived from an EMBL/GenBank/DDBJ whole genome shotgun (WGS) entry which is preliminary data.</text>
</comment>
<dbReference type="InterPro" id="IPR016181">
    <property type="entry name" value="Acyl_CoA_acyltransferase"/>
</dbReference>
<dbReference type="PROSITE" id="PS51186">
    <property type="entry name" value="GNAT"/>
    <property type="match status" value="1"/>
</dbReference>
<evidence type="ECO:0000313" key="3">
    <source>
        <dbReference type="Proteomes" id="UP000663970"/>
    </source>
</evidence>
<evidence type="ECO:0000259" key="1">
    <source>
        <dbReference type="PROSITE" id="PS51186"/>
    </source>
</evidence>
<dbReference type="Proteomes" id="UP000663970">
    <property type="component" value="Unassembled WGS sequence"/>
</dbReference>